<evidence type="ECO:0000256" key="1">
    <source>
        <dbReference type="SAM" id="MobiDB-lite"/>
    </source>
</evidence>
<feature type="region of interest" description="Disordered" evidence="1">
    <location>
        <begin position="239"/>
        <end position="259"/>
    </location>
</feature>
<protein>
    <recommendedName>
        <fullName evidence="6">EcxA zinc-binding domain-containing protein</fullName>
    </recommendedName>
</protein>
<evidence type="ECO:0000259" key="4">
    <source>
        <dbReference type="Pfam" id="PF17162"/>
    </source>
</evidence>
<feature type="domain" description="EcxA zinc-binding" evidence="2">
    <location>
        <begin position="449"/>
        <end position="758"/>
    </location>
</feature>
<dbReference type="Pfam" id="PF16313">
    <property type="entry name" value="DUF4953"/>
    <property type="match status" value="1"/>
</dbReference>
<dbReference type="InterPro" id="IPR024079">
    <property type="entry name" value="MetalloPept_cat_dom_sf"/>
</dbReference>
<dbReference type="AlphaFoldDB" id="A0A381NAA8"/>
<dbReference type="CDD" id="cd04276">
    <property type="entry name" value="ZnMc_MMP_like_2"/>
    <property type="match status" value="1"/>
</dbReference>
<dbReference type="InterPro" id="IPR032534">
    <property type="entry name" value="EcxA_zinc-bd"/>
</dbReference>
<proteinExistence type="predicted"/>
<sequence length="887" mass="98711">MKRNAKLVIWSVVVVFTVTLVLAAGAQSQHQTSQAIVTPENPIWVNLSEQGRGQRGARGSDGADQEADEPKAYEEVITNEAMTDEGIFDVHRVGDDVYYEIPLAELDKDFLWVGRIKRTTLGAGYGGQRTFDRVIQWELRDDKVLLKLISYDVVADPDAPVAQAVADSNNPAIAEIFDVETYNLDGNPVIDVTNLFVTETSELSVRSRLGARGFANDRSFIEKVVAYPENINVEVSQTYTAPTDTSGGGGGRGGRAARGMSGNSATVVVSYSMVKLPEEPMMPRLFDERVGYFSDSYIDYSRPEHRATTRKFITRWRLEKQDPSAAISDPIKPIEYYVDPATPTEWVPYMKMGIEDWQPAFEAAGFSNAIVAREAPADDPDWSPEDARYSVIRWLPSTTENASGPHVHDPRSGEILESDIQFYHNVQNLAKNWYFVQAGPLDPRAATLPLPQELMGELLRYVVAHEVGHTLGFQHNMKASAMYTLDQVRDPAWVAENGHTPTLMDYSRFNYVAQPEDGIAAEDLIPKIGPYDKWATMWGYKPIPNASTPDEELPTLDEWARAQDETPWYRFSTAQAAGSDPQSMTEAVGDIDAIEATTLGLRNIERVSNMLMAATTTQDGAPYDELTEVYGRLLGQWRVEMGHVSQLIGGVLSQQKHIGQEGVRFEPVPGTMQREATMFLVENALHTPRMFVRPEQLRRMEPTGVMDRIRTAQNSIMNSMLQTNRLNRIVEQSALDPGAYAPIDYLTDVRNGVWSELATGSEIDPFRRNTQRVYLDTANNRLNGGSTPPGGEVRALLRGELRTLRDQISTALQTVTDPATRLHLEDSIDIINTTLDSRAMRERSTATGGGGGRGITQELAPSIFGFDYDNDPFLTLPAVCWPDYVIR</sequence>
<feature type="domain" description="DUF5118" evidence="4">
    <location>
        <begin position="70"/>
        <end position="119"/>
    </location>
</feature>
<evidence type="ECO:0008006" key="6">
    <source>
        <dbReference type="Google" id="ProtNLM"/>
    </source>
</evidence>
<dbReference type="InterPro" id="IPR033428">
    <property type="entry name" value="DUF5118"/>
</dbReference>
<feature type="region of interest" description="Disordered" evidence="1">
    <location>
        <begin position="51"/>
        <end position="70"/>
    </location>
</feature>
<accession>A0A381NAA8</accession>
<dbReference type="InterPro" id="IPR034032">
    <property type="entry name" value="Zn_MMP-like_bac"/>
</dbReference>
<gene>
    <name evidence="5" type="ORF">METZ01_LOCUS4414</name>
</gene>
<dbReference type="PANTHER" id="PTHR38478:SF1">
    <property type="entry name" value="ZINC DEPENDENT METALLOPROTEASE DOMAIN LIPOPROTEIN"/>
    <property type="match status" value="1"/>
</dbReference>
<dbReference type="Gene3D" id="3.40.390.10">
    <property type="entry name" value="Collagenase (Catalytic Domain)"/>
    <property type="match status" value="1"/>
</dbReference>
<evidence type="ECO:0000259" key="2">
    <source>
        <dbReference type="Pfam" id="PF16313"/>
    </source>
</evidence>
<dbReference type="Pfam" id="PF17148">
    <property type="entry name" value="DUF5117"/>
    <property type="match status" value="1"/>
</dbReference>
<dbReference type="GO" id="GO:0008237">
    <property type="term" value="F:metallopeptidase activity"/>
    <property type="evidence" value="ECO:0007669"/>
    <property type="project" value="InterPro"/>
</dbReference>
<dbReference type="PANTHER" id="PTHR38478">
    <property type="entry name" value="PEPTIDASE M1A AND M12B"/>
    <property type="match status" value="1"/>
</dbReference>
<evidence type="ECO:0000259" key="3">
    <source>
        <dbReference type="Pfam" id="PF17148"/>
    </source>
</evidence>
<evidence type="ECO:0000313" key="5">
    <source>
        <dbReference type="EMBL" id="SUZ51560.1"/>
    </source>
</evidence>
<feature type="compositionally biased region" description="Gly residues" evidence="1">
    <location>
        <begin position="246"/>
        <end position="256"/>
    </location>
</feature>
<reference evidence="5" key="1">
    <citation type="submission" date="2018-05" db="EMBL/GenBank/DDBJ databases">
        <authorList>
            <person name="Lanie J.A."/>
            <person name="Ng W.-L."/>
            <person name="Kazmierczak K.M."/>
            <person name="Andrzejewski T.M."/>
            <person name="Davidsen T.M."/>
            <person name="Wayne K.J."/>
            <person name="Tettelin H."/>
            <person name="Glass J.I."/>
            <person name="Rusch D."/>
            <person name="Podicherti R."/>
            <person name="Tsui H.-C.T."/>
            <person name="Winkler M.E."/>
        </authorList>
    </citation>
    <scope>NUCLEOTIDE SEQUENCE</scope>
</reference>
<dbReference type="Pfam" id="PF17162">
    <property type="entry name" value="DUF5118"/>
    <property type="match status" value="1"/>
</dbReference>
<dbReference type="InterPro" id="IPR033413">
    <property type="entry name" value="DUF5117"/>
</dbReference>
<feature type="domain" description="DUF5117" evidence="3">
    <location>
        <begin position="127"/>
        <end position="320"/>
    </location>
</feature>
<dbReference type="EMBL" id="UINC01000227">
    <property type="protein sequence ID" value="SUZ51560.1"/>
    <property type="molecule type" value="Genomic_DNA"/>
</dbReference>
<name>A0A381NAA8_9ZZZZ</name>
<dbReference type="SUPFAM" id="SSF55486">
    <property type="entry name" value="Metalloproteases ('zincins'), catalytic domain"/>
    <property type="match status" value="1"/>
</dbReference>
<organism evidence="5">
    <name type="scientific">marine metagenome</name>
    <dbReference type="NCBI Taxonomy" id="408172"/>
    <lineage>
        <taxon>unclassified sequences</taxon>
        <taxon>metagenomes</taxon>
        <taxon>ecological metagenomes</taxon>
    </lineage>
</organism>